<comment type="similarity">
    <text evidence="2">Belongs to the MipA/OmpV family.</text>
</comment>
<comment type="caution">
    <text evidence="7">The sequence shown here is derived from an EMBL/GenBank/DDBJ whole genome shotgun (WGS) entry which is preliminary data.</text>
</comment>
<gene>
    <name evidence="7" type="ORF">SGCZBJ_18030</name>
</gene>
<dbReference type="PANTHER" id="PTHR38776:SF1">
    <property type="entry name" value="MLTA-INTERACTING PROTEIN-RELATED"/>
    <property type="match status" value="1"/>
</dbReference>
<protein>
    <recommendedName>
        <fullName evidence="9">MipA/OmpV family protein</fullName>
    </recommendedName>
</protein>
<dbReference type="GO" id="GO:0009279">
    <property type="term" value="C:cell outer membrane"/>
    <property type="evidence" value="ECO:0007669"/>
    <property type="project" value="UniProtKB-SubCell"/>
</dbReference>
<dbReference type="AlphaFoldDB" id="A0A2N5D9E1"/>
<keyword evidence="3 6" id="KW-0732">Signal</keyword>
<evidence type="ECO:0008006" key="9">
    <source>
        <dbReference type="Google" id="ProtNLM"/>
    </source>
</evidence>
<evidence type="ECO:0000313" key="8">
    <source>
        <dbReference type="Proteomes" id="UP000234479"/>
    </source>
</evidence>
<keyword evidence="8" id="KW-1185">Reference proteome</keyword>
<name>A0A2N5D9E1_9CAUL</name>
<evidence type="ECO:0000256" key="5">
    <source>
        <dbReference type="ARBA" id="ARBA00023237"/>
    </source>
</evidence>
<keyword evidence="4" id="KW-0472">Membrane</keyword>
<reference evidence="7 8" key="1">
    <citation type="submission" date="2017-12" db="EMBL/GenBank/DDBJ databases">
        <title>The genome sequence of Caulobacter sp. 410.</title>
        <authorList>
            <person name="Gao J."/>
            <person name="Mao X."/>
            <person name="Sun J."/>
        </authorList>
    </citation>
    <scope>NUCLEOTIDE SEQUENCE [LARGE SCALE GENOMIC DNA]</scope>
    <source>
        <strain evidence="7 8">410</strain>
    </source>
</reference>
<evidence type="ECO:0000256" key="3">
    <source>
        <dbReference type="ARBA" id="ARBA00022729"/>
    </source>
</evidence>
<keyword evidence="5" id="KW-0998">Cell outer membrane</keyword>
<comment type="subcellular location">
    <subcellularLocation>
        <location evidence="1">Cell outer membrane</location>
    </subcellularLocation>
</comment>
<evidence type="ECO:0000256" key="6">
    <source>
        <dbReference type="SAM" id="SignalP"/>
    </source>
</evidence>
<proteinExistence type="inferred from homology"/>
<dbReference type="EMBL" id="PJRS01000038">
    <property type="protein sequence ID" value="PLR22667.1"/>
    <property type="molecule type" value="Genomic_DNA"/>
</dbReference>
<evidence type="ECO:0000313" key="7">
    <source>
        <dbReference type="EMBL" id="PLR22667.1"/>
    </source>
</evidence>
<dbReference type="PANTHER" id="PTHR38776">
    <property type="entry name" value="MLTA-INTERACTING PROTEIN-RELATED"/>
    <property type="match status" value="1"/>
</dbReference>
<dbReference type="Proteomes" id="UP000234479">
    <property type="component" value="Unassembled WGS sequence"/>
</dbReference>
<dbReference type="Pfam" id="PF06629">
    <property type="entry name" value="MipA"/>
    <property type="match status" value="1"/>
</dbReference>
<feature type="chain" id="PRO_5014801405" description="MipA/OmpV family protein" evidence="6">
    <location>
        <begin position="29"/>
        <end position="271"/>
    </location>
</feature>
<evidence type="ECO:0000256" key="4">
    <source>
        <dbReference type="ARBA" id="ARBA00023136"/>
    </source>
</evidence>
<dbReference type="InterPro" id="IPR010583">
    <property type="entry name" value="MipA"/>
</dbReference>
<evidence type="ECO:0000256" key="2">
    <source>
        <dbReference type="ARBA" id="ARBA00005722"/>
    </source>
</evidence>
<sequence>MSDPPKMKFLPLVACFASLVVGHGVAYAQDQDRDGLHLALGAVGVYRPEYKGAKDYEVAPLPFVGFRYGRGDVYVSLEGRALRANLLPSGWLEAGPILTFERGRDGDIKNLAVRRLGEIDDAVNAGVFARKRLALAGGELKIGGEVLTDTGKVHEGVLAEFGLDYDRPLNDRWSAGASLSTTWADRKYMQTYFGVSGAGALASGLSPYAADKGIENVEAGATLRYRITDRWSALANASYRRLVDSAADSPIVAREGSADQGQLALALFYSF</sequence>
<feature type="signal peptide" evidence="6">
    <location>
        <begin position="1"/>
        <end position="28"/>
    </location>
</feature>
<evidence type="ECO:0000256" key="1">
    <source>
        <dbReference type="ARBA" id="ARBA00004442"/>
    </source>
</evidence>
<organism evidence="7 8">
    <name type="scientific">Caulobacter zeae</name>
    <dbReference type="NCBI Taxonomy" id="2055137"/>
    <lineage>
        <taxon>Bacteria</taxon>
        <taxon>Pseudomonadati</taxon>
        <taxon>Pseudomonadota</taxon>
        <taxon>Alphaproteobacteria</taxon>
        <taxon>Caulobacterales</taxon>
        <taxon>Caulobacteraceae</taxon>
        <taxon>Caulobacter</taxon>
    </lineage>
</organism>
<accession>A0A2N5D9E1</accession>